<keyword evidence="2 4" id="KW-0175">Coiled coil</keyword>
<dbReference type="InterPro" id="IPR028172">
    <property type="entry name" value="FT20"/>
</dbReference>
<keyword evidence="3" id="KW-0966">Cell projection</keyword>
<comment type="subcellular location">
    <subcellularLocation>
        <location evidence="1">Cell projection</location>
        <location evidence="1">Cilium</location>
    </subcellularLocation>
</comment>
<dbReference type="WBParaSite" id="MCU_006385-RA">
    <property type="protein sequence ID" value="MCU_006385-RA"/>
    <property type="gene ID" value="MCU_006385"/>
</dbReference>
<dbReference type="Pfam" id="PF14931">
    <property type="entry name" value="IFT20"/>
    <property type="match status" value="1"/>
</dbReference>
<evidence type="ECO:0000313" key="5">
    <source>
        <dbReference type="WBParaSite" id="MCU_006385-RA"/>
    </source>
</evidence>
<evidence type="ECO:0000256" key="4">
    <source>
        <dbReference type="SAM" id="Coils"/>
    </source>
</evidence>
<sequence>MAEQLAKSGLFVDDLNKLRIIDPSITQATIDFKEECAKFLDKTEEFQSLTKMVQELIVSTASKVERMKMKSLCSRNRLESVARKRAEQRELLESEVLEARIECERLRVQLQSLERVEAEQKEFIHNFLMDR</sequence>
<dbReference type="PANTHER" id="PTHR31978:SF1">
    <property type="entry name" value="INTRAFLAGELLAR TRANSPORT PROTEIN 20 HOMOLOG"/>
    <property type="match status" value="1"/>
</dbReference>
<dbReference type="AlphaFoldDB" id="A0A5K3F8P1"/>
<dbReference type="GO" id="GO:0036064">
    <property type="term" value="C:ciliary basal body"/>
    <property type="evidence" value="ECO:0007669"/>
    <property type="project" value="TreeGrafter"/>
</dbReference>
<evidence type="ECO:0000256" key="1">
    <source>
        <dbReference type="ARBA" id="ARBA00004138"/>
    </source>
</evidence>
<dbReference type="GO" id="GO:0061512">
    <property type="term" value="P:protein localization to cilium"/>
    <property type="evidence" value="ECO:0007669"/>
    <property type="project" value="TreeGrafter"/>
</dbReference>
<name>A0A5K3F8P1_MESCO</name>
<dbReference type="GO" id="GO:0005813">
    <property type="term" value="C:centrosome"/>
    <property type="evidence" value="ECO:0007669"/>
    <property type="project" value="TreeGrafter"/>
</dbReference>
<dbReference type="GO" id="GO:0097730">
    <property type="term" value="C:non-motile cilium"/>
    <property type="evidence" value="ECO:0007669"/>
    <property type="project" value="TreeGrafter"/>
</dbReference>
<accession>A0A5K3F8P1</accession>
<organism evidence="5">
    <name type="scientific">Mesocestoides corti</name>
    <name type="common">Flatworm</name>
    <dbReference type="NCBI Taxonomy" id="53468"/>
    <lineage>
        <taxon>Eukaryota</taxon>
        <taxon>Metazoa</taxon>
        <taxon>Spiralia</taxon>
        <taxon>Lophotrochozoa</taxon>
        <taxon>Platyhelminthes</taxon>
        <taxon>Cestoda</taxon>
        <taxon>Eucestoda</taxon>
        <taxon>Cyclophyllidea</taxon>
        <taxon>Mesocestoididae</taxon>
        <taxon>Mesocestoides</taxon>
    </lineage>
</organism>
<feature type="coiled-coil region" evidence="4">
    <location>
        <begin position="89"/>
        <end position="116"/>
    </location>
</feature>
<dbReference type="GO" id="GO:0097546">
    <property type="term" value="C:ciliary base"/>
    <property type="evidence" value="ECO:0007669"/>
    <property type="project" value="TreeGrafter"/>
</dbReference>
<evidence type="ECO:0000256" key="3">
    <source>
        <dbReference type="ARBA" id="ARBA00023273"/>
    </source>
</evidence>
<protein>
    <submittedName>
        <fullName evidence="5">Intraflagellar transport protein 20 homolog</fullName>
    </submittedName>
</protein>
<dbReference type="GO" id="GO:0060271">
    <property type="term" value="P:cilium assembly"/>
    <property type="evidence" value="ECO:0007669"/>
    <property type="project" value="TreeGrafter"/>
</dbReference>
<dbReference type="PANTHER" id="PTHR31978">
    <property type="entry name" value="INTRAFLAGELLAR TRANSPORT PROTEIN 20 HOMOLOG"/>
    <property type="match status" value="1"/>
</dbReference>
<proteinExistence type="predicted"/>
<dbReference type="GO" id="GO:0005737">
    <property type="term" value="C:cytoplasm"/>
    <property type="evidence" value="ECO:0007669"/>
    <property type="project" value="TreeGrafter"/>
</dbReference>
<reference evidence="5" key="1">
    <citation type="submission" date="2019-11" db="UniProtKB">
        <authorList>
            <consortium name="WormBaseParasite"/>
        </authorList>
    </citation>
    <scope>IDENTIFICATION</scope>
</reference>
<evidence type="ECO:0000256" key="2">
    <source>
        <dbReference type="ARBA" id="ARBA00023054"/>
    </source>
</evidence>
<dbReference type="GO" id="GO:0030990">
    <property type="term" value="C:intraciliary transport particle"/>
    <property type="evidence" value="ECO:0007669"/>
    <property type="project" value="TreeGrafter"/>
</dbReference>